<dbReference type="EMBL" id="JANBPW010001862">
    <property type="protein sequence ID" value="KAJ1942841.1"/>
    <property type="molecule type" value="Genomic_DNA"/>
</dbReference>
<proteinExistence type="predicted"/>
<reference evidence="1" key="1">
    <citation type="submission" date="2022-07" db="EMBL/GenBank/DDBJ databases">
        <title>Phylogenomic reconstructions and comparative analyses of Kickxellomycotina fungi.</title>
        <authorList>
            <person name="Reynolds N.K."/>
            <person name="Stajich J.E."/>
            <person name="Barry K."/>
            <person name="Grigoriev I.V."/>
            <person name="Crous P."/>
            <person name="Smith M.E."/>
        </authorList>
    </citation>
    <scope>NUCLEOTIDE SEQUENCE</scope>
    <source>
        <strain evidence="1">NRRL 5244</strain>
    </source>
</reference>
<accession>A0ACC1J9B5</accession>
<comment type="caution">
    <text evidence="1">The sequence shown here is derived from an EMBL/GenBank/DDBJ whole genome shotgun (WGS) entry which is preliminary data.</text>
</comment>
<name>A0ACC1J9B5_9FUNG</name>
<protein>
    <submittedName>
        <fullName evidence="1">Hexokinase</fullName>
        <ecNumber evidence="1">2.7.1.1</ecNumber>
    </submittedName>
</protein>
<keyword evidence="1" id="KW-0808">Transferase</keyword>
<evidence type="ECO:0000313" key="2">
    <source>
        <dbReference type="Proteomes" id="UP001150603"/>
    </source>
</evidence>
<dbReference type="EC" id="2.7.1.1" evidence="1"/>
<feature type="non-terminal residue" evidence="1">
    <location>
        <position position="457"/>
    </location>
</feature>
<gene>
    <name evidence="1" type="primary">hxk1</name>
    <name evidence="1" type="ORF">FBU59_003081</name>
</gene>
<organism evidence="1 2">
    <name type="scientific">Linderina macrospora</name>
    <dbReference type="NCBI Taxonomy" id="4868"/>
    <lineage>
        <taxon>Eukaryota</taxon>
        <taxon>Fungi</taxon>
        <taxon>Fungi incertae sedis</taxon>
        <taxon>Zoopagomycota</taxon>
        <taxon>Kickxellomycotina</taxon>
        <taxon>Kickxellomycetes</taxon>
        <taxon>Kickxellales</taxon>
        <taxon>Kickxellaceae</taxon>
        <taxon>Linderina</taxon>
    </lineage>
</organism>
<sequence>MSASGSFNSTSALSARQLEFLEEASRAFYVSDAELTTLIRKLESELALGLTTNTSCDLFMSPSPTNSSKQATGTALSLAIESSGRRVRISSVTFSSDSSIANTQTQVLVPTAEEAQDARSLFEYISVHLGEFILNHGLETEAYANSLPLGFTIGFPVSGSFVGEATKEDSLDLHDIDIGQMLVSAAQRHHLPVRVTSVTNNVVSALVAAQFSDNRTRVAASFNHGINAAYYEPSQNIVKTCANMSGQDVVAINTELGRFGSSSGVLPQTMWDHRIDRESRNPGHQAFEKLVADQYLGELVRNLITDLMDKHLLFRVNCRAEKISTDYAFHTAYMGHIMDDEHPELLSVSGIFEAEFGITTSLADRQIIRGLCEIVAARASRLSGAALAALVLKSNANVECSSVALSGALFDMNRKVYERTVETLQEMLEMRSENARPSVCLQRRNLDLLGAAVNAIR</sequence>
<keyword evidence="2" id="KW-1185">Reference proteome</keyword>
<evidence type="ECO:0000313" key="1">
    <source>
        <dbReference type="EMBL" id="KAJ1942841.1"/>
    </source>
</evidence>
<dbReference type="Proteomes" id="UP001150603">
    <property type="component" value="Unassembled WGS sequence"/>
</dbReference>